<protein>
    <submittedName>
        <fullName evidence="1">Uncharacterized protein</fullName>
    </submittedName>
</protein>
<dbReference type="EMBL" id="JABFAA010000005">
    <property type="protein sequence ID" value="MBA0682192.1"/>
    <property type="molecule type" value="Genomic_DNA"/>
</dbReference>
<evidence type="ECO:0000313" key="1">
    <source>
        <dbReference type="EMBL" id="MBA0682192.1"/>
    </source>
</evidence>
<organism evidence="1 2">
    <name type="scientific">Gossypium aridum</name>
    <name type="common">American cotton</name>
    <name type="synonym">Erioxylum aridum</name>
    <dbReference type="NCBI Taxonomy" id="34290"/>
    <lineage>
        <taxon>Eukaryota</taxon>
        <taxon>Viridiplantae</taxon>
        <taxon>Streptophyta</taxon>
        <taxon>Embryophyta</taxon>
        <taxon>Tracheophyta</taxon>
        <taxon>Spermatophyta</taxon>
        <taxon>Magnoliopsida</taxon>
        <taxon>eudicotyledons</taxon>
        <taxon>Gunneridae</taxon>
        <taxon>Pentapetalae</taxon>
        <taxon>rosids</taxon>
        <taxon>malvids</taxon>
        <taxon>Malvales</taxon>
        <taxon>Malvaceae</taxon>
        <taxon>Malvoideae</taxon>
        <taxon>Gossypium</taxon>
    </lineage>
</organism>
<sequence length="83" mass="9911">MDWIEDATRLLDKKALSNFVTVLWNIWNNRNKKVFRETEEDAKVIWDRAATLSRDFCIFNLMENPMIPKLVEEKGWQKLGPGW</sequence>
<evidence type="ECO:0000313" key="2">
    <source>
        <dbReference type="Proteomes" id="UP000593577"/>
    </source>
</evidence>
<gene>
    <name evidence="1" type="ORF">Goari_023929</name>
</gene>
<dbReference type="AlphaFoldDB" id="A0A7J8X4Q2"/>
<comment type="caution">
    <text evidence="1">The sequence shown here is derived from an EMBL/GenBank/DDBJ whole genome shotgun (WGS) entry which is preliminary data.</text>
</comment>
<accession>A0A7J8X4Q2</accession>
<dbReference type="Proteomes" id="UP000593577">
    <property type="component" value="Unassembled WGS sequence"/>
</dbReference>
<proteinExistence type="predicted"/>
<keyword evidence="2" id="KW-1185">Reference proteome</keyword>
<reference evidence="1 2" key="1">
    <citation type="journal article" date="2019" name="Genome Biol. Evol.">
        <title>Insights into the evolution of the New World diploid cottons (Gossypium, subgenus Houzingenia) based on genome sequencing.</title>
        <authorList>
            <person name="Grover C.E."/>
            <person name="Arick M.A. 2nd"/>
            <person name="Thrash A."/>
            <person name="Conover J.L."/>
            <person name="Sanders W.S."/>
            <person name="Peterson D.G."/>
            <person name="Frelichowski J.E."/>
            <person name="Scheffler J.A."/>
            <person name="Scheffler B.E."/>
            <person name="Wendel J.F."/>
        </authorList>
    </citation>
    <scope>NUCLEOTIDE SEQUENCE [LARGE SCALE GENOMIC DNA]</scope>
    <source>
        <strain evidence="1">185</strain>
        <tissue evidence="1">Leaf</tissue>
    </source>
</reference>
<name>A0A7J8X4Q2_GOSAI</name>